<gene>
    <name evidence="7" type="ORF">F8C67_06745</name>
</gene>
<feature type="transmembrane region" description="Helical" evidence="5">
    <location>
        <begin position="228"/>
        <end position="246"/>
    </location>
</feature>
<comment type="subcellular location">
    <subcellularLocation>
        <location evidence="1">Membrane</location>
        <topology evidence="1">Multi-pass membrane protein</topology>
    </subcellularLocation>
</comment>
<evidence type="ECO:0000259" key="6">
    <source>
        <dbReference type="Pfam" id="PF04932"/>
    </source>
</evidence>
<proteinExistence type="predicted"/>
<dbReference type="PANTHER" id="PTHR37422:SF17">
    <property type="entry name" value="O-ANTIGEN LIGASE"/>
    <property type="match status" value="1"/>
</dbReference>
<dbReference type="InterPro" id="IPR051533">
    <property type="entry name" value="WaaL-like"/>
</dbReference>
<feature type="transmembrane region" description="Helical" evidence="5">
    <location>
        <begin position="274"/>
        <end position="290"/>
    </location>
</feature>
<dbReference type="PANTHER" id="PTHR37422">
    <property type="entry name" value="TEICHURONIC ACID BIOSYNTHESIS PROTEIN TUAE"/>
    <property type="match status" value="1"/>
</dbReference>
<comment type="caution">
    <text evidence="7">The sequence shown here is derived from an EMBL/GenBank/DDBJ whole genome shotgun (WGS) entry which is preliminary data.</text>
</comment>
<evidence type="ECO:0000256" key="1">
    <source>
        <dbReference type="ARBA" id="ARBA00004141"/>
    </source>
</evidence>
<feature type="transmembrane region" description="Helical" evidence="5">
    <location>
        <begin position="449"/>
        <end position="467"/>
    </location>
</feature>
<organism evidence="7 8">
    <name type="scientific">Phaeocystidibacter luteus</name>
    <dbReference type="NCBI Taxonomy" id="911197"/>
    <lineage>
        <taxon>Bacteria</taxon>
        <taxon>Pseudomonadati</taxon>
        <taxon>Bacteroidota</taxon>
        <taxon>Flavobacteriia</taxon>
        <taxon>Flavobacteriales</taxon>
        <taxon>Phaeocystidibacteraceae</taxon>
        <taxon>Phaeocystidibacter</taxon>
    </lineage>
</organism>
<dbReference type="OrthoDB" id="871774at2"/>
<evidence type="ECO:0000256" key="2">
    <source>
        <dbReference type="ARBA" id="ARBA00022692"/>
    </source>
</evidence>
<evidence type="ECO:0000256" key="4">
    <source>
        <dbReference type="ARBA" id="ARBA00023136"/>
    </source>
</evidence>
<name>A0A6N6RHP1_9FLAO</name>
<evidence type="ECO:0000256" key="5">
    <source>
        <dbReference type="SAM" id="Phobius"/>
    </source>
</evidence>
<feature type="domain" description="O-antigen ligase-related" evidence="6">
    <location>
        <begin position="236"/>
        <end position="398"/>
    </location>
</feature>
<dbReference type="AlphaFoldDB" id="A0A6N6RHP1"/>
<dbReference type="GO" id="GO:0016874">
    <property type="term" value="F:ligase activity"/>
    <property type="evidence" value="ECO:0007669"/>
    <property type="project" value="UniProtKB-KW"/>
</dbReference>
<feature type="transmembrane region" description="Helical" evidence="5">
    <location>
        <begin position="252"/>
        <end position="267"/>
    </location>
</feature>
<feature type="transmembrane region" description="Helical" evidence="5">
    <location>
        <begin position="6"/>
        <end position="26"/>
    </location>
</feature>
<dbReference type="Proteomes" id="UP000468650">
    <property type="component" value="Unassembled WGS sequence"/>
</dbReference>
<feature type="transmembrane region" description="Helical" evidence="5">
    <location>
        <begin position="390"/>
        <end position="408"/>
    </location>
</feature>
<accession>A0A6N6RHP1</accession>
<feature type="transmembrane region" description="Helical" evidence="5">
    <location>
        <begin position="104"/>
        <end position="122"/>
    </location>
</feature>
<feature type="transmembrane region" description="Helical" evidence="5">
    <location>
        <begin position="134"/>
        <end position="152"/>
    </location>
</feature>
<sequence length="476" mass="53791">MSKKLTNWLVYGGGVLFLLINVVAILTETYVLMAIPFALAAVAAAFLHLDKLMFFIVFATPLSVTLTDKSFNVGLSLPTEPLLAGITALLFFRFVQRGEVDLKVLRHPITVSILATIVWMIITTITSERPDVSIKYVIARIWFVVPFFYLLSQMFKKEQNIRTFYWLFLIPLCIAGLYTMYQHAGNGFSKESSVWVMYPLFKEHTSYGATLAMFFPISVYLVLRKSEVWVRAAAFFLFVVLTAAIVLSFTRAAWISIAGAGVVWLLIRYRVNFNALVIAALVGLTMLYGYREELFQKLEKNEQVSSDDIGEHVQSISNVSTDASNLERINRWTSAFRMWKERPHTGWGPGVYMFEYAPFQKPHEKTIISTNSGNRGNAHSEYIGPLAEQGWPGLVLVIVFVTLLMVYGIRAYRRAVSNEVAYLSICATLGLVTYFTHGFLNNFLDMDKAAGPVFAFTAVIVATDLFFRHPTGRKQR</sequence>
<evidence type="ECO:0000256" key="3">
    <source>
        <dbReference type="ARBA" id="ARBA00022989"/>
    </source>
</evidence>
<keyword evidence="3 5" id="KW-1133">Transmembrane helix</keyword>
<keyword evidence="8" id="KW-1185">Reference proteome</keyword>
<feature type="transmembrane region" description="Helical" evidence="5">
    <location>
        <begin position="420"/>
        <end position="437"/>
    </location>
</feature>
<feature type="transmembrane region" description="Helical" evidence="5">
    <location>
        <begin position="204"/>
        <end position="223"/>
    </location>
</feature>
<feature type="transmembrane region" description="Helical" evidence="5">
    <location>
        <begin position="71"/>
        <end position="92"/>
    </location>
</feature>
<dbReference type="Pfam" id="PF04932">
    <property type="entry name" value="Wzy_C"/>
    <property type="match status" value="1"/>
</dbReference>
<reference evidence="7 8" key="1">
    <citation type="submission" date="2019-09" db="EMBL/GenBank/DDBJ databases">
        <title>Genomes of family Cryomorphaceae.</title>
        <authorList>
            <person name="Bowman J.P."/>
        </authorList>
    </citation>
    <scope>NUCLEOTIDE SEQUENCE [LARGE SCALE GENOMIC DNA]</scope>
    <source>
        <strain evidence="7 8">LMG 25704</strain>
    </source>
</reference>
<evidence type="ECO:0000313" key="8">
    <source>
        <dbReference type="Proteomes" id="UP000468650"/>
    </source>
</evidence>
<dbReference type="RefSeq" id="WP_151667066.1">
    <property type="nucleotide sequence ID" value="NZ_WBVO01000004.1"/>
</dbReference>
<evidence type="ECO:0000313" key="7">
    <source>
        <dbReference type="EMBL" id="KAB2810277.1"/>
    </source>
</evidence>
<dbReference type="GO" id="GO:0016020">
    <property type="term" value="C:membrane"/>
    <property type="evidence" value="ECO:0007669"/>
    <property type="project" value="UniProtKB-SubCell"/>
</dbReference>
<feature type="transmembrane region" description="Helical" evidence="5">
    <location>
        <begin position="38"/>
        <end position="59"/>
    </location>
</feature>
<feature type="transmembrane region" description="Helical" evidence="5">
    <location>
        <begin position="164"/>
        <end position="184"/>
    </location>
</feature>
<keyword evidence="2 5" id="KW-0812">Transmembrane</keyword>
<keyword evidence="7" id="KW-0436">Ligase</keyword>
<keyword evidence="4 5" id="KW-0472">Membrane</keyword>
<dbReference type="EMBL" id="WBVO01000004">
    <property type="protein sequence ID" value="KAB2810277.1"/>
    <property type="molecule type" value="Genomic_DNA"/>
</dbReference>
<dbReference type="InterPro" id="IPR007016">
    <property type="entry name" value="O-antigen_ligase-rel_domated"/>
</dbReference>
<protein>
    <submittedName>
        <fullName evidence="7">O-antigen ligase family protein</fullName>
    </submittedName>
</protein>